<name>A0AAV3PEZ4_LITER</name>
<dbReference type="AlphaFoldDB" id="A0AAV3PEZ4"/>
<gene>
    <name evidence="1" type="ORF">LIER_08190</name>
</gene>
<sequence>MHQSNNEVVESESGKWKISAENWIKINNDAKWCKESGKCYTGHGRFLGAQFEDISIAISALMAESITGRAHLVAHWDCGLEHMTTWLEAPPHWLHATLLQDCTE</sequence>
<protein>
    <submittedName>
        <fullName evidence="1">Uncharacterized protein</fullName>
    </submittedName>
</protein>
<dbReference type="Proteomes" id="UP001454036">
    <property type="component" value="Unassembled WGS sequence"/>
</dbReference>
<reference evidence="1 2" key="1">
    <citation type="submission" date="2024-01" db="EMBL/GenBank/DDBJ databases">
        <title>The complete chloroplast genome sequence of Lithospermum erythrorhizon: insights into the phylogenetic relationship among Boraginaceae species and the maternal lineages of purple gromwells.</title>
        <authorList>
            <person name="Okada T."/>
            <person name="Watanabe K."/>
        </authorList>
    </citation>
    <scope>NUCLEOTIDE SEQUENCE [LARGE SCALE GENOMIC DNA]</scope>
</reference>
<keyword evidence="2" id="KW-1185">Reference proteome</keyword>
<evidence type="ECO:0000313" key="2">
    <source>
        <dbReference type="Proteomes" id="UP001454036"/>
    </source>
</evidence>
<proteinExistence type="predicted"/>
<evidence type="ECO:0000313" key="1">
    <source>
        <dbReference type="EMBL" id="GAA0148865.1"/>
    </source>
</evidence>
<comment type="caution">
    <text evidence="1">The sequence shown here is derived from an EMBL/GenBank/DDBJ whole genome shotgun (WGS) entry which is preliminary data.</text>
</comment>
<organism evidence="1 2">
    <name type="scientific">Lithospermum erythrorhizon</name>
    <name type="common">Purple gromwell</name>
    <name type="synonym">Lithospermum officinale var. erythrorhizon</name>
    <dbReference type="NCBI Taxonomy" id="34254"/>
    <lineage>
        <taxon>Eukaryota</taxon>
        <taxon>Viridiplantae</taxon>
        <taxon>Streptophyta</taxon>
        <taxon>Embryophyta</taxon>
        <taxon>Tracheophyta</taxon>
        <taxon>Spermatophyta</taxon>
        <taxon>Magnoliopsida</taxon>
        <taxon>eudicotyledons</taxon>
        <taxon>Gunneridae</taxon>
        <taxon>Pentapetalae</taxon>
        <taxon>asterids</taxon>
        <taxon>lamiids</taxon>
        <taxon>Boraginales</taxon>
        <taxon>Boraginaceae</taxon>
        <taxon>Boraginoideae</taxon>
        <taxon>Lithospermeae</taxon>
        <taxon>Lithospermum</taxon>
    </lineage>
</organism>
<dbReference type="EMBL" id="BAABME010001312">
    <property type="protein sequence ID" value="GAA0148865.1"/>
    <property type="molecule type" value="Genomic_DNA"/>
</dbReference>
<accession>A0AAV3PEZ4</accession>